<keyword evidence="2" id="KW-1133">Transmembrane helix</keyword>
<evidence type="ECO:0000256" key="1">
    <source>
        <dbReference type="SAM" id="MobiDB-lite"/>
    </source>
</evidence>
<evidence type="ECO:0000313" key="4">
    <source>
        <dbReference type="Proteomes" id="UP001356427"/>
    </source>
</evidence>
<evidence type="ECO:0000313" key="3">
    <source>
        <dbReference type="EMBL" id="KAK6305346.1"/>
    </source>
</evidence>
<comment type="caution">
    <text evidence="3">The sequence shown here is derived from an EMBL/GenBank/DDBJ whole genome shotgun (WGS) entry which is preliminary data.</text>
</comment>
<feature type="region of interest" description="Disordered" evidence="1">
    <location>
        <begin position="66"/>
        <end position="91"/>
    </location>
</feature>
<proteinExistence type="predicted"/>
<keyword evidence="4" id="KW-1185">Reference proteome</keyword>
<keyword evidence="2" id="KW-0812">Transmembrane</keyword>
<accession>A0AAN8QMY7</accession>
<feature type="transmembrane region" description="Helical" evidence="2">
    <location>
        <begin position="98"/>
        <end position="119"/>
    </location>
</feature>
<gene>
    <name evidence="3" type="ORF">J4Q44_G00241260</name>
</gene>
<dbReference type="AlphaFoldDB" id="A0AAN8QMY7"/>
<reference evidence="3 4" key="1">
    <citation type="submission" date="2021-04" db="EMBL/GenBank/DDBJ databases">
        <authorList>
            <person name="De Guttry C."/>
            <person name="Zahm M."/>
            <person name="Klopp C."/>
            <person name="Cabau C."/>
            <person name="Louis A."/>
            <person name="Berthelot C."/>
            <person name="Parey E."/>
            <person name="Roest Crollius H."/>
            <person name="Montfort J."/>
            <person name="Robinson-Rechavi M."/>
            <person name="Bucao C."/>
            <person name="Bouchez O."/>
            <person name="Gislard M."/>
            <person name="Lluch J."/>
            <person name="Milhes M."/>
            <person name="Lampietro C."/>
            <person name="Lopez Roques C."/>
            <person name="Donnadieu C."/>
            <person name="Braasch I."/>
            <person name="Desvignes T."/>
            <person name="Postlethwait J."/>
            <person name="Bobe J."/>
            <person name="Wedekind C."/>
            <person name="Guiguen Y."/>
        </authorList>
    </citation>
    <scope>NUCLEOTIDE SEQUENCE [LARGE SCALE GENOMIC DNA]</scope>
    <source>
        <strain evidence="3">Cs_M1</strain>
        <tissue evidence="3">Blood</tissue>
    </source>
</reference>
<organism evidence="3 4">
    <name type="scientific">Coregonus suidteri</name>
    <dbReference type="NCBI Taxonomy" id="861788"/>
    <lineage>
        <taxon>Eukaryota</taxon>
        <taxon>Metazoa</taxon>
        <taxon>Chordata</taxon>
        <taxon>Craniata</taxon>
        <taxon>Vertebrata</taxon>
        <taxon>Euteleostomi</taxon>
        <taxon>Actinopterygii</taxon>
        <taxon>Neopterygii</taxon>
        <taxon>Teleostei</taxon>
        <taxon>Protacanthopterygii</taxon>
        <taxon>Salmoniformes</taxon>
        <taxon>Salmonidae</taxon>
        <taxon>Coregoninae</taxon>
        <taxon>Coregonus</taxon>
    </lineage>
</organism>
<protein>
    <submittedName>
        <fullName evidence="3">Uncharacterized protein</fullName>
    </submittedName>
</protein>
<feature type="compositionally biased region" description="Basic and acidic residues" evidence="1">
    <location>
        <begin position="68"/>
        <end position="81"/>
    </location>
</feature>
<name>A0AAN8QMY7_9TELE</name>
<dbReference type="EMBL" id="JAGTTL010000022">
    <property type="protein sequence ID" value="KAK6305346.1"/>
    <property type="molecule type" value="Genomic_DNA"/>
</dbReference>
<dbReference type="Proteomes" id="UP001356427">
    <property type="component" value="Unassembled WGS sequence"/>
</dbReference>
<keyword evidence="2" id="KW-0472">Membrane</keyword>
<sequence length="151" mass="17059">MTIANLQLNKTRDFVSPACLKFSSEIYTGVRMAETEPWIRAGGPWEAPVHRPPVSWIKQWLWRPPTSRPKDEDRERHHAGQLEDSTTSPSSCCSRQRILLAILIMVALAVMALLLLWNYHCIMVWHLCLDEHSGFPKMIGGGIGPALSGRD</sequence>
<evidence type="ECO:0000256" key="2">
    <source>
        <dbReference type="SAM" id="Phobius"/>
    </source>
</evidence>